<proteinExistence type="predicted"/>
<organism evidence="2 3">
    <name type="scientific">Setaria digitata</name>
    <dbReference type="NCBI Taxonomy" id="48799"/>
    <lineage>
        <taxon>Eukaryota</taxon>
        <taxon>Metazoa</taxon>
        <taxon>Ecdysozoa</taxon>
        <taxon>Nematoda</taxon>
        <taxon>Chromadorea</taxon>
        <taxon>Rhabditida</taxon>
        <taxon>Spirurina</taxon>
        <taxon>Spiruromorpha</taxon>
        <taxon>Filarioidea</taxon>
        <taxon>Setariidae</taxon>
        <taxon>Setaria</taxon>
    </lineage>
</organism>
<keyword evidence="1" id="KW-0732">Signal</keyword>
<name>A0A915PJT0_9BILA</name>
<feature type="chain" id="PRO_5037526944" evidence="1">
    <location>
        <begin position="22"/>
        <end position="140"/>
    </location>
</feature>
<protein>
    <submittedName>
        <fullName evidence="3">Uncharacterized protein</fullName>
    </submittedName>
</protein>
<evidence type="ECO:0000256" key="1">
    <source>
        <dbReference type="SAM" id="SignalP"/>
    </source>
</evidence>
<feature type="signal peptide" evidence="1">
    <location>
        <begin position="1"/>
        <end position="21"/>
    </location>
</feature>
<reference evidence="3" key="1">
    <citation type="submission" date="2022-11" db="UniProtKB">
        <authorList>
            <consortium name="WormBaseParasite"/>
        </authorList>
    </citation>
    <scope>IDENTIFICATION</scope>
</reference>
<dbReference type="Proteomes" id="UP000887581">
    <property type="component" value="Unplaced"/>
</dbReference>
<dbReference type="WBParaSite" id="sdigi.contig21.g1812.t1">
    <property type="protein sequence ID" value="sdigi.contig21.g1812.t1"/>
    <property type="gene ID" value="sdigi.contig21.g1812"/>
</dbReference>
<keyword evidence="2" id="KW-1185">Reference proteome</keyword>
<sequence>MSRCYALPILFTLMIVKLSTSQFIPPYGTFGAFTPAGLLNPYLGAASGLGMSMAYDPMVLSAMGVNMFGNPYLTSPYASLAFTNNGNTLTGYGSQKYVPPMFSRKRFIPGKPAPIIAGLDGHGYGCLNRSGCGIGFQQKE</sequence>
<accession>A0A915PJT0</accession>
<dbReference type="AlphaFoldDB" id="A0A915PJT0"/>
<evidence type="ECO:0000313" key="2">
    <source>
        <dbReference type="Proteomes" id="UP000887581"/>
    </source>
</evidence>
<evidence type="ECO:0000313" key="3">
    <source>
        <dbReference type="WBParaSite" id="sdigi.contig21.g1812.t1"/>
    </source>
</evidence>